<dbReference type="AlphaFoldDB" id="A0A9P6AFQ8"/>
<evidence type="ECO:0000313" key="3">
    <source>
        <dbReference type="Proteomes" id="UP000886523"/>
    </source>
</evidence>
<name>A0A9P6AFQ8_9AGAM</name>
<sequence>MCTSLSHLILLHYFQYEFDRSSSAGLAAMRASRGPIRKLVPKFSSGPIISSHWVAYSNRLRVKASGEQESTNSRIRNNRFRAKASGEQESTNSRNETPILS</sequence>
<comment type="caution">
    <text evidence="2">The sequence shown here is derived from an EMBL/GenBank/DDBJ whole genome shotgun (WGS) entry which is preliminary data.</text>
</comment>
<evidence type="ECO:0000256" key="1">
    <source>
        <dbReference type="SAM" id="MobiDB-lite"/>
    </source>
</evidence>
<evidence type="ECO:0000313" key="2">
    <source>
        <dbReference type="EMBL" id="KAF9504868.1"/>
    </source>
</evidence>
<feature type="compositionally biased region" description="Polar residues" evidence="1">
    <location>
        <begin position="87"/>
        <end position="101"/>
    </location>
</feature>
<keyword evidence="3" id="KW-1185">Reference proteome</keyword>
<proteinExistence type="predicted"/>
<feature type="region of interest" description="Disordered" evidence="1">
    <location>
        <begin position="65"/>
        <end position="101"/>
    </location>
</feature>
<reference evidence="2" key="1">
    <citation type="journal article" date="2020" name="Nat. Commun.">
        <title>Large-scale genome sequencing of mycorrhizal fungi provides insights into the early evolution of symbiotic traits.</title>
        <authorList>
            <person name="Miyauchi S."/>
            <person name="Kiss E."/>
            <person name="Kuo A."/>
            <person name="Drula E."/>
            <person name="Kohler A."/>
            <person name="Sanchez-Garcia M."/>
            <person name="Morin E."/>
            <person name="Andreopoulos B."/>
            <person name="Barry K.W."/>
            <person name="Bonito G."/>
            <person name="Buee M."/>
            <person name="Carver A."/>
            <person name="Chen C."/>
            <person name="Cichocki N."/>
            <person name="Clum A."/>
            <person name="Culley D."/>
            <person name="Crous P.W."/>
            <person name="Fauchery L."/>
            <person name="Girlanda M."/>
            <person name="Hayes R.D."/>
            <person name="Keri Z."/>
            <person name="LaButti K."/>
            <person name="Lipzen A."/>
            <person name="Lombard V."/>
            <person name="Magnuson J."/>
            <person name="Maillard F."/>
            <person name="Murat C."/>
            <person name="Nolan M."/>
            <person name="Ohm R.A."/>
            <person name="Pangilinan J."/>
            <person name="Pereira M.F."/>
            <person name="Perotto S."/>
            <person name="Peter M."/>
            <person name="Pfister S."/>
            <person name="Riley R."/>
            <person name="Sitrit Y."/>
            <person name="Stielow J.B."/>
            <person name="Szollosi G."/>
            <person name="Zifcakova L."/>
            <person name="Stursova M."/>
            <person name="Spatafora J.W."/>
            <person name="Tedersoo L."/>
            <person name="Vaario L.M."/>
            <person name="Yamada A."/>
            <person name="Yan M."/>
            <person name="Wang P."/>
            <person name="Xu J."/>
            <person name="Bruns T."/>
            <person name="Baldrian P."/>
            <person name="Vilgalys R."/>
            <person name="Dunand C."/>
            <person name="Henrissat B."/>
            <person name="Grigoriev I.V."/>
            <person name="Hibbett D."/>
            <person name="Nagy L.G."/>
            <person name="Martin F.M."/>
        </authorList>
    </citation>
    <scope>NUCLEOTIDE SEQUENCE</scope>
    <source>
        <strain evidence="2">UP504</strain>
    </source>
</reference>
<protein>
    <submittedName>
        <fullName evidence="2">Uncharacterized protein</fullName>
    </submittedName>
</protein>
<dbReference type="EMBL" id="MU129187">
    <property type="protein sequence ID" value="KAF9504868.1"/>
    <property type="molecule type" value="Genomic_DNA"/>
</dbReference>
<dbReference type="Proteomes" id="UP000886523">
    <property type="component" value="Unassembled WGS sequence"/>
</dbReference>
<accession>A0A9P6AFQ8</accession>
<gene>
    <name evidence="2" type="ORF">BS47DRAFT_601563</name>
</gene>
<organism evidence="2 3">
    <name type="scientific">Hydnum rufescens UP504</name>
    <dbReference type="NCBI Taxonomy" id="1448309"/>
    <lineage>
        <taxon>Eukaryota</taxon>
        <taxon>Fungi</taxon>
        <taxon>Dikarya</taxon>
        <taxon>Basidiomycota</taxon>
        <taxon>Agaricomycotina</taxon>
        <taxon>Agaricomycetes</taxon>
        <taxon>Cantharellales</taxon>
        <taxon>Hydnaceae</taxon>
        <taxon>Hydnum</taxon>
    </lineage>
</organism>